<accession>A0ABW6KD39</accession>
<evidence type="ECO:0000259" key="2">
    <source>
        <dbReference type="Pfam" id="PF02517"/>
    </source>
</evidence>
<feature type="transmembrane region" description="Helical" evidence="1">
    <location>
        <begin position="105"/>
        <end position="125"/>
    </location>
</feature>
<evidence type="ECO:0000313" key="4">
    <source>
        <dbReference type="Proteomes" id="UP001601059"/>
    </source>
</evidence>
<name>A0ABW6KD39_9BACI</name>
<sequence length="263" mass="29537">MNRLNKLQSFFRNHPFVFAFFVLVASRIAGGITIQAVQMVRPGLTVENDLGWLLMTVYASVAVSLVYWTDIAKEIGLKKPHSYKEWLFALPLLILPLYILSEKGISSWGLSQNLVLLIAAIGVSVNEEVIFRGILLNAFLKRWGKWVAVFVPSILFAFTHTTNVIAGGDTMYAIYQTLWTFAGGVILAGIRIRTGSLYPVILFHFVLDFVEYFATGNYGVHSEPYATTLLIPIVIMSIVLMVYTIILLFKSNDLKQKDSNYSL</sequence>
<keyword evidence="1" id="KW-0812">Transmembrane</keyword>
<dbReference type="InterPro" id="IPR052710">
    <property type="entry name" value="CAAX_protease"/>
</dbReference>
<gene>
    <name evidence="3" type="ORF">ACFYKX_09345</name>
</gene>
<feature type="transmembrane region" description="Helical" evidence="1">
    <location>
        <begin position="146"/>
        <end position="166"/>
    </location>
</feature>
<keyword evidence="1" id="KW-1133">Transmembrane helix</keyword>
<proteinExistence type="predicted"/>
<dbReference type="PANTHER" id="PTHR36435">
    <property type="entry name" value="SLR1288 PROTEIN"/>
    <property type="match status" value="1"/>
</dbReference>
<dbReference type="Pfam" id="PF02517">
    <property type="entry name" value="Rce1-like"/>
    <property type="match status" value="1"/>
</dbReference>
<feature type="domain" description="CAAX prenyl protease 2/Lysostaphin resistance protein A-like" evidence="2">
    <location>
        <begin position="113"/>
        <end position="210"/>
    </location>
</feature>
<organism evidence="3 4">
    <name type="scientific">Cytobacillus spartinae</name>
    <dbReference type="NCBI Taxonomy" id="3299023"/>
    <lineage>
        <taxon>Bacteria</taxon>
        <taxon>Bacillati</taxon>
        <taxon>Bacillota</taxon>
        <taxon>Bacilli</taxon>
        <taxon>Bacillales</taxon>
        <taxon>Bacillaceae</taxon>
        <taxon>Cytobacillus</taxon>
    </lineage>
</organism>
<dbReference type="Proteomes" id="UP001601059">
    <property type="component" value="Unassembled WGS sequence"/>
</dbReference>
<dbReference type="PANTHER" id="PTHR36435:SF1">
    <property type="entry name" value="CAAX AMINO TERMINAL PROTEASE FAMILY PROTEIN"/>
    <property type="match status" value="1"/>
</dbReference>
<protein>
    <submittedName>
        <fullName evidence="3">CPBP family intramembrane glutamic endopeptidase</fullName>
        <ecNumber evidence="3">3.4.-.-</ecNumber>
    </submittedName>
</protein>
<dbReference type="RefSeq" id="WP_389360364.1">
    <property type="nucleotide sequence ID" value="NZ_JBIACK010000003.1"/>
</dbReference>
<dbReference type="EMBL" id="JBIACK010000003">
    <property type="protein sequence ID" value="MFE8700818.1"/>
    <property type="molecule type" value="Genomic_DNA"/>
</dbReference>
<keyword evidence="4" id="KW-1185">Reference proteome</keyword>
<feature type="transmembrane region" description="Helical" evidence="1">
    <location>
        <begin position="50"/>
        <end position="71"/>
    </location>
</feature>
<keyword evidence="1" id="KW-0472">Membrane</keyword>
<reference evidence="3 4" key="1">
    <citation type="submission" date="2024-08" db="EMBL/GenBank/DDBJ databases">
        <title>Two novel Cytobacillus novel species.</title>
        <authorList>
            <person name="Liu G."/>
        </authorList>
    </citation>
    <scope>NUCLEOTIDE SEQUENCE [LARGE SCALE GENOMIC DNA]</scope>
    <source>
        <strain evidence="3 4">FJAT-54145</strain>
    </source>
</reference>
<evidence type="ECO:0000256" key="1">
    <source>
        <dbReference type="SAM" id="Phobius"/>
    </source>
</evidence>
<dbReference type="GO" id="GO:0016787">
    <property type="term" value="F:hydrolase activity"/>
    <property type="evidence" value="ECO:0007669"/>
    <property type="project" value="UniProtKB-KW"/>
</dbReference>
<dbReference type="InterPro" id="IPR003675">
    <property type="entry name" value="Rce1/LyrA-like_dom"/>
</dbReference>
<comment type="caution">
    <text evidence="3">The sequence shown here is derived from an EMBL/GenBank/DDBJ whole genome shotgun (WGS) entry which is preliminary data.</text>
</comment>
<dbReference type="EC" id="3.4.-.-" evidence="3"/>
<feature type="transmembrane region" description="Helical" evidence="1">
    <location>
        <begin position="83"/>
        <end position="99"/>
    </location>
</feature>
<feature type="transmembrane region" description="Helical" evidence="1">
    <location>
        <begin position="226"/>
        <end position="249"/>
    </location>
</feature>
<keyword evidence="3" id="KW-0378">Hydrolase</keyword>
<feature type="transmembrane region" description="Helical" evidence="1">
    <location>
        <begin position="16"/>
        <end position="38"/>
    </location>
</feature>
<evidence type="ECO:0000313" key="3">
    <source>
        <dbReference type="EMBL" id="MFE8700818.1"/>
    </source>
</evidence>